<sequence length="157" mass="17540">MTSRDAQRTLRLSQDRSQRLSQRQLEVVRFDDGDPRGHSLPLVPSSEVVKEAERKLVASDQSSPGDEVESLGDRHPSVATTLKGIAGVYDSQGRYVEALAYFEEALSINREALGDRHPDLRGSYAPMGAMSNEKPWSFKDDKLLKTKLANEKRALKK</sequence>
<dbReference type="InParanoid" id="A0A2R5G9Y2"/>
<dbReference type="SUPFAM" id="SSF48452">
    <property type="entry name" value="TPR-like"/>
    <property type="match status" value="1"/>
</dbReference>
<dbReference type="EMBL" id="BEYU01000006">
    <property type="protein sequence ID" value="GBG24494.1"/>
    <property type="molecule type" value="Genomic_DNA"/>
</dbReference>
<dbReference type="Pfam" id="PF13374">
    <property type="entry name" value="TPR_10"/>
    <property type="match status" value="1"/>
</dbReference>
<dbReference type="AlphaFoldDB" id="A0A2R5G9Y2"/>
<feature type="compositionally biased region" description="Basic and acidic residues" evidence="4">
    <location>
        <begin position="1"/>
        <end position="18"/>
    </location>
</feature>
<evidence type="ECO:0000313" key="6">
    <source>
        <dbReference type="Proteomes" id="UP000241890"/>
    </source>
</evidence>
<organism evidence="5 6">
    <name type="scientific">Hondaea fermentalgiana</name>
    <dbReference type="NCBI Taxonomy" id="2315210"/>
    <lineage>
        <taxon>Eukaryota</taxon>
        <taxon>Sar</taxon>
        <taxon>Stramenopiles</taxon>
        <taxon>Bigyra</taxon>
        <taxon>Labyrinthulomycetes</taxon>
        <taxon>Thraustochytrida</taxon>
        <taxon>Thraustochytriidae</taxon>
        <taxon>Hondaea</taxon>
    </lineage>
</organism>
<dbReference type="Gene3D" id="1.25.40.10">
    <property type="entry name" value="Tetratricopeptide repeat domain"/>
    <property type="match status" value="1"/>
</dbReference>
<dbReference type="InterPro" id="IPR019734">
    <property type="entry name" value="TPR_rpt"/>
</dbReference>
<dbReference type="SMART" id="SM00028">
    <property type="entry name" value="TPR"/>
    <property type="match status" value="1"/>
</dbReference>
<feature type="repeat" description="TPR" evidence="3">
    <location>
        <begin position="79"/>
        <end position="112"/>
    </location>
</feature>
<keyword evidence="6" id="KW-1185">Reference proteome</keyword>
<evidence type="ECO:0000256" key="1">
    <source>
        <dbReference type="ARBA" id="ARBA00022737"/>
    </source>
</evidence>
<proteinExistence type="predicted"/>
<dbReference type="Proteomes" id="UP000241890">
    <property type="component" value="Unassembled WGS sequence"/>
</dbReference>
<gene>
    <name evidence="5" type="ORF">FCC1311_007122</name>
</gene>
<dbReference type="PANTHER" id="PTHR45641">
    <property type="entry name" value="TETRATRICOPEPTIDE REPEAT PROTEIN (AFU_ORTHOLOGUE AFUA_6G03870)"/>
    <property type="match status" value="1"/>
</dbReference>
<name>A0A2R5G9Y2_9STRA</name>
<protein>
    <submittedName>
        <fullName evidence="5">Kinesin light chain 3</fullName>
    </submittedName>
</protein>
<dbReference type="InterPro" id="IPR011990">
    <property type="entry name" value="TPR-like_helical_dom_sf"/>
</dbReference>
<feature type="region of interest" description="Disordered" evidence="4">
    <location>
        <begin position="51"/>
        <end position="75"/>
    </location>
</feature>
<keyword evidence="2 3" id="KW-0802">TPR repeat</keyword>
<dbReference type="PROSITE" id="PS50005">
    <property type="entry name" value="TPR"/>
    <property type="match status" value="1"/>
</dbReference>
<comment type="caution">
    <text evidence="5">The sequence shown here is derived from an EMBL/GenBank/DDBJ whole genome shotgun (WGS) entry which is preliminary data.</text>
</comment>
<evidence type="ECO:0000256" key="4">
    <source>
        <dbReference type="SAM" id="MobiDB-lite"/>
    </source>
</evidence>
<evidence type="ECO:0000313" key="5">
    <source>
        <dbReference type="EMBL" id="GBG24494.1"/>
    </source>
</evidence>
<dbReference type="PANTHER" id="PTHR45641:SF1">
    <property type="entry name" value="AAA+ ATPASE DOMAIN-CONTAINING PROTEIN"/>
    <property type="match status" value="1"/>
</dbReference>
<evidence type="ECO:0000256" key="3">
    <source>
        <dbReference type="PROSITE-ProRule" id="PRU00339"/>
    </source>
</evidence>
<accession>A0A2R5G9Y2</accession>
<evidence type="ECO:0000256" key="2">
    <source>
        <dbReference type="ARBA" id="ARBA00022803"/>
    </source>
</evidence>
<reference evidence="5 6" key="1">
    <citation type="submission" date="2017-12" db="EMBL/GenBank/DDBJ databases">
        <title>Sequencing, de novo assembly and annotation of complete genome of a new Thraustochytrid species, strain FCC1311.</title>
        <authorList>
            <person name="Sedici K."/>
            <person name="Godart F."/>
            <person name="Aiese Cigliano R."/>
            <person name="Sanseverino W."/>
            <person name="Barakat M."/>
            <person name="Ortet P."/>
            <person name="Marechal E."/>
            <person name="Cagnac O."/>
            <person name="Amato A."/>
        </authorList>
    </citation>
    <scope>NUCLEOTIDE SEQUENCE [LARGE SCALE GENOMIC DNA]</scope>
</reference>
<feature type="region of interest" description="Disordered" evidence="4">
    <location>
        <begin position="1"/>
        <end position="20"/>
    </location>
</feature>
<dbReference type="OrthoDB" id="1658288at2759"/>
<keyword evidence="1" id="KW-0677">Repeat</keyword>